<keyword evidence="3" id="KW-0716">Sensory transduction</keyword>
<dbReference type="OrthoDB" id="7634903at2759"/>
<evidence type="ECO:0000256" key="10">
    <source>
        <dbReference type="SAM" id="Phobius"/>
    </source>
</evidence>
<accession>A0A8J2EEJ2</accession>
<feature type="transmembrane region" description="Helical" evidence="10">
    <location>
        <begin position="270"/>
        <end position="289"/>
    </location>
</feature>
<feature type="transmembrane region" description="Helical" evidence="10">
    <location>
        <begin position="61"/>
        <end position="79"/>
    </location>
</feature>
<comment type="caution">
    <text evidence="11">The sequence shown here is derived from an EMBL/GenBank/DDBJ whole genome shotgun (WGS) entry which is preliminary data.</text>
</comment>
<comment type="subcellular location">
    <subcellularLocation>
        <location evidence="1">Cell membrane</location>
        <topology evidence="1">Multi-pass membrane protein</topology>
    </subcellularLocation>
</comment>
<dbReference type="AlphaFoldDB" id="A0A8J2EEJ2"/>
<reference evidence="11" key="1">
    <citation type="submission" date="2021-04" db="EMBL/GenBank/DDBJ databases">
        <authorList>
            <person name="Chebbi M.A.C M."/>
        </authorList>
    </citation>
    <scope>NUCLEOTIDE SEQUENCE</scope>
</reference>
<feature type="transmembrane region" description="Helical" evidence="10">
    <location>
        <begin position="25"/>
        <end position="49"/>
    </location>
</feature>
<dbReference type="EMBL" id="CAJNRD030001116">
    <property type="protein sequence ID" value="CAG5076112.1"/>
    <property type="molecule type" value="Genomic_DNA"/>
</dbReference>
<evidence type="ECO:0000256" key="9">
    <source>
        <dbReference type="ARBA" id="ARBA00023224"/>
    </source>
</evidence>
<evidence type="ECO:0000256" key="6">
    <source>
        <dbReference type="ARBA" id="ARBA00022989"/>
    </source>
</evidence>
<proteinExistence type="predicted"/>
<evidence type="ECO:0000256" key="4">
    <source>
        <dbReference type="ARBA" id="ARBA00022692"/>
    </source>
</evidence>
<gene>
    <name evidence="11" type="ORF">HICCMSTLAB_LOCUS2093</name>
</gene>
<dbReference type="GO" id="GO:0005886">
    <property type="term" value="C:plasma membrane"/>
    <property type="evidence" value="ECO:0007669"/>
    <property type="project" value="UniProtKB-SubCell"/>
</dbReference>
<feature type="transmembrane region" description="Helical" evidence="10">
    <location>
        <begin position="132"/>
        <end position="152"/>
    </location>
</feature>
<dbReference type="GO" id="GO:0007165">
    <property type="term" value="P:signal transduction"/>
    <property type="evidence" value="ECO:0007669"/>
    <property type="project" value="UniProtKB-KW"/>
</dbReference>
<organism evidence="11 12">
    <name type="scientific">Cotesia congregata</name>
    <name type="common">Parasitoid wasp</name>
    <name type="synonym">Apanteles congregatus</name>
    <dbReference type="NCBI Taxonomy" id="51543"/>
    <lineage>
        <taxon>Eukaryota</taxon>
        <taxon>Metazoa</taxon>
        <taxon>Ecdysozoa</taxon>
        <taxon>Arthropoda</taxon>
        <taxon>Hexapoda</taxon>
        <taxon>Insecta</taxon>
        <taxon>Pterygota</taxon>
        <taxon>Neoptera</taxon>
        <taxon>Endopterygota</taxon>
        <taxon>Hymenoptera</taxon>
        <taxon>Apocrita</taxon>
        <taxon>Ichneumonoidea</taxon>
        <taxon>Braconidae</taxon>
        <taxon>Microgastrinae</taxon>
        <taxon>Cotesia</taxon>
    </lineage>
</organism>
<keyword evidence="9" id="KW-0807">Transducer</keyword>
<evidence type="ECO:0000256" key="5">
    <source>
        <dbReference type="ARBA" id="ARBA00022725"/>
    </source>
</evidence>
<keyword evidence="6 10" id="KW-1133">Transmembrane helix</keyword>
<feature type="transmembrane region" description="Helical" evidence="10">
    <location>
        <begin position="309"/>
        <end position="329"/>
    </location>
</feature>
<dbReference type="InterPro" id="IPR004117">
    <property type="entry name" value="7tm6_olfct_rcpt"/>
</dbReference>
<sequence>MTKLGLKVCGVWPNIRRPNWLRTLISIRVTIATLIVAIFTLIPGLFALVKVWGNMTLIIDNLIITLPFFTAVFKLNVLWSKEEGTKFVLNCEICAKVQKLFDDISEDWSRPRSELERNIMLKTATVARNVTIFAYILVIWVILIHHLPLWVAGIVPRTPTNLTDGTRALVMQTIYFYDETLTPTFEITATCQFLSSLVAGSSYTTIDCVFGALILHVSGQLQVLEVKVQNLCDHYDKATKCLDKVLFQKDLNLVARAHQRVILFVERMENIFCMMLLEQFTAFAIIFATEGFNVISVLTGDVEGSFSTMSFSISYFIYALFLIFLYSAAGEYLIDCSTKIYHAAYNSEWVNLETRDMYQIIMIITRAQKPLVVTAGKFAPLSLSTFAKLIKTSAGYMSVLLAVRT</sequence>
<dbReference type="PANTHER" id="PTHR21137">
    <property type="entry name" value="ODORANT RECEPTOR"/>
    <property type="match status" value="1"/>
</dbReference>
<evidence type="ECO:0000256" key="7">
    <source>
        <dbReference type="ARBA" id="ARBA00023136"/>
    </source>
</evidence>
<keyword evidence="7 10" id="KW-0472">Membrane</keyword>
<name>A0A8J2EEJ2_COTCN</name>
<keyword evidence="12" id="KW-1185">Reference proteome</keyword>
<evidence type="ECO:0000256" key="2">
    <source>
        <dbReference type="ARBA" id="ARBA00022475"/>
    </source>
</evidence>
<evidence type="ECO:0000256" key="8">
    <source>
        <dbReference type="ARBA" id="ARBA00023170"/>
    </source>
</evidence>
<dbReference type="Proteomes" id="UP000786811">
    <property type="component" value="Unassembled WGS sequence"/>
</dbReference>
<dbReference type="Pfam" id="PF02949">
    <property type="entry name" value="7tm_6"/>
    <property type="match status" value="1"/>
</dbReference>
<keyword evidence="2" id="KW-1003">Cell membrane</keyword>
<dbReference type="GO" id="GO:0005549">
    <property type="term" value="F:odorant binding"/>
    <property type="evidence" value="ECO:0007669"/>
    <property type="project" value="InterPro"/>
</dbReference>
<keyword evidence="4 10" id="KW-0812">Transmembrane</keyword>
<dbReference type="PANTHER" id="PTHR21137:SF35">
    <property type="entry name" value="ODORANT RECEPTOR 19A-RELATED"/>
    <property type="match status" value="1"/>
</dbReference>
<evidence type="ECO:0000256" key="1">
    <source>
        <dbReference type="ARBA" id="ARBA00004651"/>
    </source>
</evidence>
<keyword evidence="8 11" id="KW-0675">Receptor</keyword>
<feature type="non-terminal residue" evidence="11">
    <location>
        <position position="1"/>
    </location>
</feature>
<evidence type="ECO:0000313" key="12">
    <source>
        <dbReference type="Proteomes" id="UP000786811"/>
    </source>
</evidence>
<protein>
    <submittedName>
        <fullName evidence="11">Olfactory receptor 176</fullName>
    </submittedName>
</protein>
<evidence type="ECO:0000256" key="3">
    <source>
        <dbReference type="ARBA" id="ARBA00022606"/>
    </source>
</evidence>
<dbReference type="GO" id="GO:0004984">
    <property type="term" value="F:olfactory receptor activity"/>
    <property type="evidence" value="ECO:0007669"/>
    <property type="project" value="InterPro"/>
</dbReference>
<evidence type="ECO:0000313" key="11">
    <source>
        <dbReference type="EMBL" id="CAG5076112.1"/>
    </source>
</evidence>
<keyword evidence="5" id="KW-0552">Olfaction</keyword>